<feature type="domain" description="N-acetyltransferase" evidence="4">
    <location>
        <begin position="29"/>
        <end position="195"/>
    </location>
</feature>
<protein>
    <submittedName>
        <fullName evidence="5">Arylalkylamine N-acetyltransferase</fullName>
    </submittedName>
</protein>
<comment type="caution">
    <text evidence="5">The sequence shown here is derived from an EMBL/GenBank/DDBJ whole genome shotgun (WGS) entry which is preliminary data.</text>
</comment>
<reference evidence="5" key="1">
    <citation type="journal article" date="2022" name="bioRxiv">
        <title>Genomics of Preaxostyla Flagellates Illuminates Evolutionary Transitions and the Path Towards Mitochondrial Loss.</title>
        <authorList>
            <person name="Novak L.V.F."/>
            <person name="Treitli S.C."/>
            <person name="Pyrih J."/>
            <person name="Halakuc P."/>
            <person name="Pipaliya S.V."/>
            <person name="Vacek V."/>
            <person name="Brzon O."/>
            <person name="Soukal P."/>
            <person name="Eme L."/>
            <person name="Dacks J.B."/>
            <person name="Karnkowska A."/>
            <person name="Elias M."/>
            <person name="Hampl V."/>
        </authorList>
    </citation>
    <scope>NUCLEOTIDE SEQUENCE</scope>
    <source>
        <strain evidence="5">RCP-MX</strain>
    </source>
</reference>
<name>A0ABQ8UWP7_9EUKA</name>
<dbReference type="InterPro" id="IPR000182">
    <property type="entry name" value="GNAT_dom"/>
</dbReference>
<sequence length="196" mass="22393">MAALPQPAPTKSEQAEKSPETERCDVGQLTFRTIQQEMDLDEVMRIEGEAFPSNEQANRERVSFRIQQAGDVFMGAFLGERMVAFVASTIAHDRLTQESLQNHDPQGNVLCLHSIAVEAARRRKGLGDRVLDYYLNHFLPAVLPAHYPNVREVRLIAKEHLSHFYQKHGFRDEGPSEVHFGEPVWRDFVRPFPLNT</sequence>
<keyword evidence="1" id="KW-0808">Transferase</keyword>
<organism evidence="5 6">
    <name type="scientific">Paratrimastix pyriformis</name>
    <dbReference type="NCBI Taxonomy" id="342808"/>
    <lineage>
        <taxon>Eukaryota</taxon>
        <taxon>Metamonada</taxon>
        <taxon>Preaxostyla</taxon>
        <taxon>Paratrimastigidae</taxon>
        <taxon>Paratrimastix</taxon>
    </lineage>
</organism>
<evidence type="ECO:0000256" key="2">
    <source>
        <dbReference type="ARBA" id="ARBA00023315"/>
    </source>
</evidence>
<evidence type="ECO:0000313" key="6">
    <source>
        <dbReference type="Proteomes" id="UP001141327"/>
    </source>
</evidence>
<proteinExistence type="predicted"/>
<keyword evidence="6" id="KW-1185">Reference proteome</keyword>
<dbReference type="PANTHER" id="PTHR10908">
    <property type="entry name" value="SEROTONIN N-ACETYLTRANSFERASE"/>
    <property type="match status" value="1"/>
</dbReference>
<dbReference type="InterPro" id="IPR051635">
    <property type="entry name" value="SNAT-like"/>
</dbReference>
<dbReference type="InterPro" id="IPR016181">
    <property type="entry name" value="Acyl_CoA_acyltransferase"/>
</dbReference>
<dbReference type="EMBL" id="JAPMOS010000001">
    <property type="protein sequence ID" value="KAJ4462891.1"/>
    <property type="molecule type" value="Genomic_DNA"/>
</dbReference>
<dbReference type="Gene3D" id="3.40.630.30">
    <property type="match status" value="1"/>
</dbReference>
<accession>A0ABQ8UWP7</accession>
<dbReference type="PROSITE" id="PS51186">
    <property type="entry name" value="GNAT"/>
    <property type="match status" value="1"/>
</dbReference>
<evidence type="ECO:0000256" key="1">
    <source>
        <dbReference type="ARBA" id="ARBA00022679"/>
    </source>
</evidence>
<gene>
    <name evidence="5" type="ORF">PAPYR_101</name>
</gene>
<dbReference type="SUPFAM" id="SSF55729">
    <property type="entry name" value="Acyl-CoA N-acyltransferases (Nat)"/>
    <property type="match status" value="1"/>
</dbReference>
<feature type="compositionally biased region" description="Basic and acidic residues" evidence="3">
    <location>
        <begin position="13"/>
        <end position="25"/>
    </location>
</feature>
<dbReference type="Pfam" id="PF13508">
    <property type="entry name" value="Acetyltransf_7"/>
    <property type="match status" value="1"/>
</dbReference>
<evidence type="ECO:0000259" key="4">
    <source>
        <dbReference type="PROSITE" id="PS51186"/>
    </source>
</evidence>
<evidence type="ECO:0000256" key="3">
    <source>
        <dbReference type="SAM" id="MobiDB-lite"/>
    </source>
</evidence>
<dbReference type="PANTHER" id="PTHR10908:SF0">
    <property type="entry name" value="SEROTONIN N-ACETYLTRANSFERASE"/>
    <property type="match status" value="1"/>
</dbReference>
<feature type="region of interest" description="Disordered" evidence="3">
    <location>
        <begin position="1"/>
        <end position="25"/>
    </location>
</feature>
<keyword evidence="2" id="KW-0012">Acyltransferase</keyword>
<dbReference type="Proteomes" id="UP001141327">
    <property type="component" value="Unassembled WGS sequence"/>
</dbReference>
<evidence type="ECO:0000313" key="5">
    <source>
        <dbReference type="EMBL" id="KAJ4462891.1"/>
    </source>
</evidence>